<comment type="caution">
    <text evidence="2">The sequence shown here is derived from an EMBL/GenBank/DDBJ whole genome shotgun (WGS) entry which is preliminary data.</text>
</comment>
<proteinExistence type="predicted"/>
<protein>
    <recommendedName>
        <fullName evidence="4">DUF4375 domain-containing protein</fullName>
    </recommendedName>
</protein>
<reference evidence="2 3" key="1">
    <citation type="submission" date="2017-08" db="EMBL/GenBank/DDBJ databases">
        <title>Reclassification of Bisgaard taxon 37 and 44.</title>
        <authorList>
            <person name="Christensen H."/>
        </authorList>
    </citation>
    <scope>NUCLEOTIDE SEQUENCE [LARGE SCALE GENOMIC DNA]</scope>
    <source>
        <strain evidence="2 3">EEAB3T1</strain>
    </source>
</reference>
<organism evidence="2 3">
    <name type="scientific">Psittacicella gerlachiana</name>
    <dbReference type="NCBI Taxonomy" id="2028574"/>
    <lineage>
        <taxon>Bacteria</taxon>
        <taxon>Pseudomonadati</taxon>
        <taxon>Pseudomonadota</taxon>
        <taxon>Gammaproteobacteria</taxon>
        <taxon>Pasteurellales</taxon>
        <taxon>Psittacicellaceae</taxon>
        <taxon>Psittacicella</taxon>
    </lineage>
</organism>
<accession>A0A3A1YB98</accession>
<sequence length="224" mass="26263">MRVFKFILLGIILGSSLGMTKAQNLPTPAQAKVEIAKYLNNSQLPWREMLSGMQRSYENTSKPVKSFPYLAGLVQGWFVHYFPPRMRNGIYTIDGIVDFFNIGDLCYIYLQGNDREFRRPCQTAVASAATFLGNANIMATWILHLELFAYLHHNGKDVLDLQQKKVIFDQLYGVGEDRIELPAKYRRYLSFEYNDIMYRYTPEQVEIIRGYWKEYFNLDFVKYK</sequence>
<keyword evidence="1" id="KW-0732">Signal</keyword>
<gene>
    <name evidence="2" type="ORF">CKF59_04650</name>
</gene>
<dbReference type="Proteomes" id="UP000265964">
    <property type="component" value="Unassembled WGS sequence"/>
</dbReference>
<evidence type="ECO:0000313" key="2">
    <source>
        <dbReference type="EMBL" id="RIY34821.1"/>
    </source>
</evidence>
<dbReference type="AlphaFoldDB" id="A0A3A1YB98"/>
<feature type="chain" id="PRO_5017288019" description="DUF4375 domain-containing protein" evidence="1">
    <location>
        <begin position="23"/>
        <end position="224"/>
    </location>
</feature>
<dbReference type="RefSeq" id="WP_119534809.1">
    <property type="nucleotide sequence ID" value="NZ_NRJF01000125.1"/>
</dbReference>
<evidence type="ECO:0000313" key="3">
    <source>
        <dbReference type="Proteomes" id="UP000265964"/>
    </source>
</evidence>
<name>A0A3A1YB98_9GAMM</name>
<feature type="signal peptide" evidence="1">
    <location>
        <begin position="1"/>
        <end position="22"/>
    </location>
</feature>
<evidence type="ECO:0008006" key="4">
    <source>
        <dbReference type="Google" id="ProtNLM"/>
    </source>
</evidence>
<evidence type="ECO:0000256" key="1">
    <source>
        <dbReference type="SAM" id="SignalP"/>
    </source>
</evidence>
<dbReference type="EMBL" id="NRJF01000125">
    <property type="protein sequence ID" value="RIY34821.1"/>
    <property type="molecule type" value="Genomic_DNA"/>
</dbReference>
<keyword evidence="3" id="KW-1185">Reference proteome</keyword>